<dbReference type="Pfam" id="PF02615">
    <property type="entry name" value="Ldh_2"/>
    <property type="match status" value="1"/>
</dbReference>
<gene>
    <name evidence="3" type="ORF">GHK86_06210</name>
</gene>
<dbReference type="InterPro" id="IPR043143">
    <property type="entry name" value="Mal/L-sulf/L-lact_DH-like_NADP"/>
</dbReference>
<sequence length="432" mass="44569">MDGPGGGSNGDPTGPPRRGALVDVVREARSAVNVGCRGWGSSSTALAPRRQRLHGALDPPPPGRWGRAPRPWSASPTWCVSTVPDRGLPVGVVGWEQLRGWAVQVLRLAGASEEAADATADACLYASRRGLDSHGIAYLATYLPRLREGLIDGAARPAVVGGTDALAVIDGRSAAGAFVARFAMDWCCDRAARHGIAAAVVRNSNHFGAASCYADRAATRGCVGMVWSNSDAAMAPEGSLAPALGTNPLAVAAPGTPMPSLDMSTSVVAHGRVAAAARAGELLPAAWGIGRDGQPTRDPAEVLANAVLPMGGHKGFALAFMLEVLTGCLAGGSVGPDLHQERGACHLFVAIDVDRAGGRPAYEGALARLVSSLHDVPRVEGAEPLRYPGEGAAWTSERRRGGLELDESTAATLRQLGEEWGAPFPPEHAEGP</sequence>
<proteinExistence type="inferred from homology"/>
<dbReference type="EMBL" id="WJHE01000269">
    <property type="protein sequence ID" value="MST32316.1"/>
    <property type="molecule type" value="Genomic_DNA"/>
</dbReference>
<evidence type="ECO:0000256" key="1">
    <source>
        <dbReference type="ARBA" id="ARBA00006056"/>
    </source>
</evidence>
<accession>A0ABW9QS65</accession>
<dbReference type="SUPFAM" id="SSF89733">
    <property type="entry name" value="L-sulfolactate dehydrogenase-like"/>
    <property type="match status" value="1"/>
</dbReference>
<dbReference type="InterPro" id="IPR036111">
    <property type="entry name" value="Mal/L-sulfo/L-lacto_DH-like_sf"/>
</dbReference>
<dbReference type="PANTHER" id="PTHR11091:SF0">
    <property type="entry name" value="MALATE DEHYDROGENASE"/>
    <property type="match status" value="1"/>
</dbReference>
<dbReference type="InterPro" id="IPR043144">
    <property type="entry name" value="Mal/L-sulf/L-lact_DH-like_ah"/>
</dbReference>
<dbReference type="InterPro" id="IPR003767">
    <property type="entry name" value="Malate/L-lactate_DH-like"/>
</dbReference>
<comment type="similarity">
    <text evidence="1">Belongs to the LDH2/MDH2 oxidoreductase family.</text>
</comment>
<evidence type="ECO:0000313" key="3">
    <source>
        <dbReference type="EMBL" id="MST32316.1"/>
    </source>
</evidence>
<comment type="caution">
    <text evidence="3">The sequence shown here is derived from an EMBL/GenBank/DDBJ whole genome shotgun (WGS) entry which is preliminary data.</text>
</comment>
<dbReference type="Gene3D" id="1.10.1530.10">
    <property type="match status" value="1"/>
</dbReference>
<organism evidence="3 4">
    <name type="scientific">Acidiferrimicrobium australe</name>
    <dbReference type="NCBI Taxonomy" id="2664430"/>
    <lineage>
        <taxon>Bacteria</taxon>
        <taxon>Bacillati</taxon>
        <taxon>Actinomycetota</taxon>
        <taxon>Acidimicrobiia</taxon>
        <taxon>Acidimicrobiales</taxon>
        <taxon>Acidimicrobiaceae</taxon>
        <taxon>Acidiferrimicrobium</taxon>
    </lineage>
</organism>
<dbReference type="PANTHER" id="PTHR11091">
    <property type="entry name" value="OXIDOREDUCTASE-RELATED"/>
    <property type="match status" value="1"/>
</dbReference>
<name>A0ABW9QS65_9ACTN</name>
<protein>
    <submittedName>
        <fullName evidence="3">Ldh family oxidoreductase</fullName>
    </submittedName>
</protein>
<dbReference type="Gene3D" id="3.30.1370.60">
    <property type="entry name" value="Hypothetical oxidoreductase yiak, domain 2"/>
    <property type="match status" value="1"/>
</dbReference>
<reference evidence="3 4" key="1">
    <citation type="submission" date="2019-11" db="EMBL/GenBank/DDBJ databases">
        <title>Acidiferrimicrobium australis gen. nov., sp. nov., an acidophilic and obligately heterotrophic, member of the Actinobacteria that catalyses dissimilatory oxido- reduction of iron isolated from metal-rich acidic water in Chile.</title>
        <authorList>
            <person name="Gonzalez D."/>
            <person name="Huber K."/>
            <person name="Hedrich S."/>
            <person name="Rojas-Villalobos C."/>
            <person name="Quatrini R."/>
            <person name="Dinamarca M.A."/>
            <person name="Schwarz A."/>
            <person name="Canales C."/>
            <person name="Nancucheo I."/>
        </authorList>
    </citation>
    <scope>NUCLEOTIDE SEQUENCE [LARGE SCALE GENOMIC DNA]</scope>
    <source>
        <strain evidence="3 4">USS-CCA1</strain>
    </source>
</reference>
<dbReference type="Proteomes" id="UP000437736">
    <property type="component" value="Unassembled WGS sequence"/>
</dbReference>
<evidence type="ECO:0000256" key="2">
    <source>
        <dbReference type="ARBA" id="ARBA00023002"/>
    </source>
</evidence>
<keyword evidence="4" id="KW-1185">Reference proteome</keyword>
<keyword evidence="2" id="KW-0560">Oxidoreductase</keyword>
<evidence type="ECO:0000313" key="4">
    <source>
        <dbReference type="Proteomes" id="UP000437736"/>
    </source>
</evidence>